<dbReference type="InterPro" id="IPR013096">
    <property type="entry name" value="Cupin_2"/>
</dbReference>
<proteinExistence type="predicted"/>
<dbReference type="InterPro" id="IPR014710">
    <property type="entry name" value="RmlC-like_jellyroll"/>
</dbReference>
<dbReference type="InterPro" id="IPR011051">
    <property type="entry name" value="RmlC_Cupin_sf"/>
</dbReference>
<evidence type="ECO:0000259" key="1">
    <source>
        <dbReference type="Pfam" id="PF07883"/>
    </source>
</evidence>
<dbReference type="PANTHER" id="PTHR37694:SF1">
    <property type="entry name" value="SLR8022 PROTEIN"/>
    <property type="match status" value="1"/>
</dbReference>
<keyword evidence="3" id="KW-1185">Reference proteome</keyword>
<gene>
    <name evidence="2" type="ORF">PYTT_1491</name>
</gene>
<protein>
    <submittedName>
        <fullName evidence="2">Rmlc-like jelly roll fold</fullName>
    </submittedName>
</protein>
<dbReference type="PANTHER" id="PTHR37694">
    <property type="entry name" value="SLR8022 PROTEIN"/>
    <property type="match status" value="1"/>
</dbReference>
<evidence type="ECO:0000313" key="3">
    <source>
        <dbReference type="Proteomes" id="UP000176204"/>
    </source>
</evidence>
<accession>A0A1H6LW97</accession>
<reference evidence="3" key="1">
    <citation type="submission" date="2016-09" db="EMBL/GenBank/DDBJ databases">
        <authorList>
            <person name="Koehorst J."/>
        </authorList>
    </citation>
    <scope>NUCLEOTIDE SEQUENCE [LARGE SCALE GENOMIC DNA]</scope>
</reference>
<dbReference type="CDD" id="cd02230">
    <property type="entry name" value="cupin_HP0902-like"/>
    <property type="match status" value="1"/>
</dbReference>
<organism evidence="2 3">
    <name type="scientific">Akkermansia glycaniphila</name>
    <dbReference type="NCBI Taxonomy" id="1679444"/>
    <lineage>
        <taxon>Bacteria</taxon>
        <taxon>Pseudomonadati</taxon>
        <taxon>Verrucomicrobiota</taxon>
        <taxon>Verrucomicrobiia</taxon>
        <taxon>Verrucomicrobiales</taxon>
        <taxon>Akkermansiaceae</taxon>
        <taxon>Akkermansia</taxon>
    </lineage>
</organism>
<dbReference type="KEGG" id="agl:PYTT_1491"/>
<dbReference type="Gene3D" id="2.60.120.10">
    <property type="entry name" value="Jelly Rolls"/>
    <property type="match status" value="1"/>
</dbReference>
<feature type="domain" description="Cupin type-2" evidence="1">
    <location>
        <begin position="58"/>
        <end position="120"/>
    </location>
</feature>
<dbReference type="Pfam" id="PF07883">
    <property type="entry name" value="Cupin_2"/>
    <property type="match status" value="1"/>
</dbReference>
<dbReference type="AlphaFoldDB" id="A0A1H6LW97"/>
<sequence>MFREAGYAGGMESQLKNIPMSAVLALPELVPCLPGQIASVTLSTNEWVRITLFAFSLGESLSTHSAGGDALVQVLEGQARIVIDGREFRPAAGESIVMPARVPHSVHAESDFKMLLTVVFPPQVKF</sequence>
<dbReference type="SUPFAM" id="SSF51182">
    <property type="entry name" value="RmlC-like cupins"/>
    <property type="match status" value="1"/>
</dbReference>
<dbReference type="Proteomes" id="UP000176204">
    <property type="component" value="Chromosome I"/>
</dbReference>
<name>A0A1H6LW97_9BACT</name>
<evidence type="ECO:0000313" key="2">
    <source>
        <dbReference type="EMBL" id="SEH89126.1"/>
    </source>
</evidence>
<dbReference type="STRING" id="1679444.PYTT_1491"/>
<dbReference type="EMBL" id="LT629973">
    <property type="protein sequence ID" value="SEH89126.1"/>
    <property type="molecule type" value="Genomic_DNA"/>
</dbReference>